<keyword evidence="3" id="KW-1185">Reference proteome</keyword>
<dbReference type="Proteomes" id="UP000076532">
    <property type="component" value="Unassembled WGS sequence"/>
</dbReference>
<protein>
    <submittedName>
        <fullName evidence="2">Uncharacterized protein</fullName>
    </submittedName>
</protein>
<name>A0A166PWN9_9AGAM</name>
<feature type="compositionally biased region" description="Low complexity" evidence="1">
    <location>
        <begin position="158"/>
        <end position="168"/>
    </location>
</feature>
<organism evidence="2 3">
    <name type="scientific">Athelia psychrophila</name>
    <dbReference type="NCBI Taxonomy" id="1759441"/>
    <lineage>
        <taxon>Eukaryota</taxon>
        <taxon>Fungi</taxon>
        <taxon>Dikarya</taxon>
        <taxon>Basidiomycota</taxon>
        <taxon>Agaricomycotina</taxon>
        <taxon>Agaricomycetes</taxon>
        <taxon>Agaricomycetidae</taxon>
        <taxon>Atheliales</taxon>
        <taxon>Atheliaceae</taxon>
        <taxon>Athelia</taxon>
    </lineage>
</organism>
<sequence>MPSNCAAANHVTHQCIILGANLASISSGAKPIEMVYFVVICKVNITFCVVDCSIGIAGQRFHKSLGVIASRVSGYTSYTPSLDMRFGPALSSVVELVHSGGLFCESHLADWFLPSANGSLRRPGAIWSHSTLEISQTKPLILLSSGNAIEDSDVSVPGATSTASASGGISIGGHRAERDG</sequence>
<dbReference type="EMBL" id="KV417514">
    <property type="protein sequence ID" value="KZP26526.1"/>
    <property type="molecule type" value="Genomic_DNA"/>
</dbReference>
<feature type="region of interest" description="Disordered" evidence="1">
    <location>
        <begin position="154"/>
        <end position="180"/>
    </location>
</feature>
<proteinExistence type="predicted"/>
<evidence type="ECO:0000256" key="1">
    <source>
        <dbReference type="SAM" id="MobiDB-lite"/>
    </source>
</evidence>
<evidence type="ECO:0000313" key="2">
    <source>
        <dbReference type="EMBL" id="KZP26526.1"/>
    </source>
</evidence>
<gene>
    <name evidence="2" type="ORF">FIBSPDRAFT_887309</name>
</gene>
<accession>A0A166PWN9</accession>
<dbReference type="AlphaFoldDB" id="A0A166PWN9"/>
<evidence type="ECO:0000313" key="3">
    <source>
        <dbReference type="Proteomes" id="UP000076532"/>
    </source>
</evidence>
<reference evidence="2 3" key="1">
    <citation type="journal article" date="2016" name="Mol. Biol. Evol.">
        <title>Comparative Genomics of Early-Diverging Mushroom-Forming Fungi Provides Insights into the Origins of Lignocellulose Decay Capabilities.</title>
        <authorList>
            <person name="Nagy L.G."/>
            <person name="Riley R."/>
            <person name="Tritt A."/>
            <person name="Adam C."/>
            <person name="Daum C."/>
            <person name="Floudas D."/>
            <person name="Sun H."/>
            <person name="Yadav J.S."/>
            <person name="Pangilinan J."/>
            <person name="Larsson K.H."/>
            <person name="Matsuura K."/>
            <person name="Barry K."/>
            <person name="Labutti K."/>
            <person name="Kuo R."/>
            <person name="Ohm R.A."/>
            <person name="Bhattacharya S.S."/>
            <person name="Shirouzu T."/>
            <person name="Yoshinaga Y."/>
            <person name="Martin F.M."/>
            <person name="Grigoriev I.V."/>
            <person name="Hibbett D.S."/>
        </authorList>
    </citation>
    <scope>NUCLEOTIDE SEQUENCE [LARGE SCALE GENOMIC DNA]</scope>
    <source>
        <strain evidence="2 3">CBS 109695</strain>
    </source>
</reference>